<dbReference type="SUPFAM" id="SSF102705">
    <property type="entry name" value="NIF3 (NGG1p interacting factor 3)-like"/>
    <property type="match status" value="1"/>
</dbReference>
<keyword evidence="6" id="KW-0378">Hydrolase</keyword>
<dbReference type="PANTHER" id="PTHR13799">
    <property type="entry name" value="NGG1 INTERACTING FACTOR 3"/>
    <property type="match status" value="1"/>
</dbReference>
<dbReference type="RefSeq" id="WP_179975877.1">
    <property type="nucleotide sequence ID" value="NZ_CP049075.1"/>
</dbReference>
<dbReference type="Pfam" id="PF01784">
    <property type="entry name" value="DUF34_NIF3"/>
    <property type="match status" value="1"/>
</dbReference>
<accession>A0A7H9CJD7</accession>
<keyword evidence="4 5" id="KW-0479">Metal-binding</keyword>
<feature type="binding site" evidence="5">
    <location>
        <position position="67"/>
    </location>
    <ligand>
        <name>a divalent metal cation</name>
        <dbReference type="ChEBI" id="CHEBI:60240"/>
        <label>1</label>
    </ligand>
</feature>
<dbReference type="FunFam" id="3.40.1390.30:FF:000001">
    <property type="entry name" value="GTP cyclohydrolase 1 type 2"/>
    <property type="match status" value="1"/>
</dbReference>
<evidence type="ECO:0000256" key="1">
    <source>
        <dbReference type="ARBA" id="ARBA00006964"/>
    </source>
</evidence>
<dbReference type="AlphaFoldDB" id="A0A7H9CJD7"/>
<evidence type="ECO:0000313" key="7">
    <source>
        <dbReference type="Proteomes" id="UP000509414"/>
    </source>
</evidence>
<evidence type="ECO:0000256" key="4">
    <source>
        <dbReference type="ARBA" id="ARBA00022723"/>
    </source>
</evidence>
<dbReference type="EMBL" id="CP049075">
    <property type="protein sequence ID" value="QLI05378.1"/>
    <property type="molecule type" value="Genomic_DNA"/>
</dbReference>
<reference evidence="6 7" key="1">
    <citation type="submission" date="2020-02" db="EMBL/GenBank/DDBJ databases">
        <title>Complete genome sequence of the novel Campylobacter species Candidatus Campylobacter infans.</title>
        <authorList>
            <person name="Duim B."/>
            <person name="Zomer A."/>
            <person name="van der Graaf L."/>
            <person name="Wagenaar J."/>
        </authorList>
    </citation>
    <scope>NUCLEOTIDE SEQUENCE [LARGE SCALE GENOMIC DNA]</scope>
    <source>
        <strain evidence="6 7">19S00001</strain>
    </source>
</reference>
<protein>
    <recommendedName>
        <fullName evidence="3">GTP cyclohydrolase 1 type 2 homolog</fullName>
    </recommendedName>
</protein>
<dbReference type="GO" id="GO:0005737">
    <property type="term" value="C:cytoplasm"/>
    <property type="evidence" value="ECO:0007669"/>
    <property type="project" value="TreeGrafter"/>
</dbReference>
<evidence type="ECO:0000256" key="2">
    <source>
        <dbReference type="ARBA" id="ARBA00011643"/>
    </source>
</evidence>
<dbReference type="GO" id="GO:0046872">
    <property type="term" value="F:metal ion binding"/>
    <property type="evidence" value="ECO:0007669"/>
    <property type="project" value="UniProtKB-KW"/>
</dbReference>
<organism evidence="6 7">
    <name type="scientific">Candidatus Campylobacter infans</name>
    <dbReference type="NCBI Taxonomy" id="2561898"/>
    <lineage>
        <taxon>Bacteria</taxon>
        <taxon>Pseudomonadati</taxon>
        <taxon>Campylobacterota</taxon>
        <taxon>Epsilonproteobacteria</taxon>
        <taxon>Campylobacterales</taxon>
        <taxon>Campylobacteraceae</taxon>
        <taxon>Campylobacter</taxon>
    </lineage>
</organism>
<feature type="binding site" evidence="5">
    <location>
        <position position="68"/>
    </location>
    <ligand>
        <name>a divalent metal cation</name>
        <dbReference type="ChEBI" id="CHEBI:60240"/>
        <label>1</label>
    </ligand>
</feature>
<name>A0A7H9CJD7_9BACT</name>
<evidence type="ECO:0000256" key="3">
    <source>
        <dbReference type="ARBA" id="ARBA00022112"/>
    </source>
</evidence>
<comment type="similarity">
    <text evidence="1">Belongs to the GTP cyclohydrolase I type 2/NIF3 family.</text>
</comment>
<dbReference type="KEGG" id="cinf:CINF_0866"/>
<comment type="subunit">
    <text evidence="2">Homohexamer.</text>
</comment>
<evidence type="ECO:0000313" key="6">
    <source>
        <dbReference type="EMBL" id="QLI05378.1"/>
    </source>
</evidence>
<evidence type="ECO:0000256" key="5">
    <source>
        <dbReference type="PIRSR" id="PIRSR602678-1"/>
    </source>
</evidence>
<proteinExistence type="inferred from homology"/>
<sequence>MKINQIYTILDDIAPFMDCEPWDNSGILINPNQKAKQEIEFENIILALDVDFDLARKATKNSLFIVHHPLIFKGLKSLDCASYPSNIISELLQKNCALIAMHTNFDKHILNDYVLKEVLNINEYEKKEFICTFSINQNFDEFADFVKKRLEIEHLRVVKSSDFIKKVAFCTGSGADLINTFKADCFLTGDLKYHTAFECYANGLSLIDIEHFASEKYFNIALEKALKKHNIFATIANSLNPFTYK</sequence>
<dbReference type="InterPro" id="IPR002678">
    <property type="entry name" value="DUF34/NIF3"/>
</dbReference>
<dbReference type="PANTHER" id="PTHR13799:SF14">
    <property type="entry name" value="GTP CYCLOHYDROLASE 1 TYPE 2 HOMOLOG"/>
    <property type="match status" value="1"/>
</dbReference>
<dbReference type="NCBIfam" id="TIGR00486">
    <property type="entry name" value="YbgI_SA1388"/>
    <property type="match status" value="1"/>
</dbReference>
<dbReference type="Proteomes" id="UP000509414">
    <property type="component" value="Chromosome"/>
</dbReference>
<feature type="binding site" evidence="5">
    <location>
        <position position="106"/>
    </location>
    <ligand>
        <name>a divalent metal cation</name>
        <dbReference type="ChEBI" id="CHEBI:60240"/>
        <label>1</label>
    </ligand>
</feature>
<feature type="binding site" evidence="5">
    <location>
        <position position="211"/>
    </location>
    <ligand>
        <name>a divalent metal cation</name>
        <dbReference type="ChEBI" id="CHEBI:60240"/>
        <label>1</label>
    </ligand>
</feature>
<dbReference type="GO" id="GO:0016787">
    <property type="term" value="F:hydrolase activity"/>
    <property type="evidence" value="ECO:0007669"/>
    <property type="project" value="UniProtKB-KW"/>
</dbReference>
<feature type="binding site" evidence="5">
    <location>
        <position position="215"/>
    </location>
    <ligand>
        <name>a divalent metal cation</name>
        <dbReference type="ChEBI" id="CHEBI:60240"/>
        <label>2</label>
    </ligand>
</feature>
<dbReference type="Gene3D" id="3.40.1390.30">
    <property type="entry name" value="NIF3 (NGG1p interacting factor 3)-like"/>
    <property type="match status" value="2"/>
</dbReference>
<gene>
    <name evidence="6" type="ORF">CINF_0866</name>
</gene>
<keyword evidence="7" id="KW-1185">Reference proteome</keyword>
<dbReference type="InterPro" id="IPR036069">
    <property type="entry name" value="DUF34/NIF3_sf"/>
</dbReference>